<reference evidence="2 3" key="1">
    <citation type="journal article" date="2013" name="Nat. Commun.">
        <title>The evolution and pathogenic mechanisms of the rice sheath blight pathogen.</title>
        <authorList>
            <person name="Zheng A."/>
            <person name="Lin R."/>
            <person name="Xu L."/>
            <person name="Qin P."/>
            <person name="Tang C."/>
            <person name="Ai P."/>
            <person name="Zhang D."/>
            <person name="Liu Y."/>
            <person name="Sun Z."/>
            <person name="Feng H."/>
            <person name="Wang Y."/>
            <person name="Chen Y."/>
            <person name="Liang X."/>
            <person name="Fu R."/>
            <person name="Li Q."/>
            <person name="Zhang J."/>
            <person name="Yu X."/>
            <person name="Xie Z."/>
            <person name="Ding L."/>
            <person name="Guan P."/>
            <person name="Tang J."/>
            <person name="Liang Y."/>
            <person name="Wang S."/>
            <person name="Deng Q."/>
            <person name="Li S."/>
            <person name="Zhu J."/>
            <person name="Wang L."/>
            <person name="Liu H."/>
            <person name="Li P."/>
        </authorList>
    </citation>
    <scope>NUCLEOTIDE SEQUENCE [LARGE SCALE GENOMIC DNA]</scope>
    <source>
        <strain evidence="3">AG-1 IA</strain>
    </source>
</reference>
<accession>L8X8B5</accession>
<organism evidence="2 3">
    <name type="scientific">Thanatephorus cucumeris (strain AG1-IA)</name>
    <name type="common">Rice sheath blight fungus</name>
    <name type="synonym">Rhizoctonia solani</name>
    <dbReference type="NCBI Taxonomy" id="983506"/>
    <lineage>
        <taxon>Eukaryota</taxon>
        <taxon>Fungi</taxon>
        <taxon>Dikarya</taxon>
        <taxon>Basidiomycota</taxon>
        <taxon>Agaricomycotina</taxon>
        <taxon>Agaricomycetes</taxon>
        <taxon>Cantharellales</taxon>
        <taxon>Ceratobasidiaceae</taxon>
        <taxon>Rhizoctonia</taxon>
        <taxon>Rhizoctonia solani AG-1</taxon>
    </lineage>
</organism>
<sequence length="121" mass="13561">MACTLDLMFRGTPFTSYNTISQNDFQPSGVLRTLRLNLHTAPPSLPSKKVKRREKRNLGGRGRDRPDGSEAACTETAQTGVRDGGGSLKTLVHVPDTQEGHPRRRMHIRVLRDTLIQKEVR</sequence>
<evidence type="ECO:0000313" key="2">
    <source>
        <dbReference type="EMBL" id="ELU45322.1"/>
    </source>
</evidence>
<keyword evidence="3" id="KW-1185">Reference proteome</keyword>
<gene>
    <name evidence="2" type="ORF">AG1IA_00645</name>
</gene>
<dbReference type="HOGENOM" id="CLU_2039641_0_0_1"/>
<name>L8X8B5_THACA</name>
<evidence type="ECO:0000313" key="3">
    <source>
        <dbReference type="Proteomes" id="UP000011668"/>
    </source>
</evidence>
<feature type="region of interest" description="Disordered" evidence="1">
    <location>
        <begin position="39"/>
        <end position="104"/>
    </location>
</feature>
<comment type="caution">
    <text evidence="2">The sequence shown here is derived from an EMBL/GenBank/DDBJ whole genome shotgun (WGS) entry which is preliminary data.</text>
</comment>
<dbReference type="AlphaFoldDB" id="L8X8B5"/>
<dbReference type="EMBL" id="AFRT01000102">
    <property type="protein sequence ID" value="ELU45322.1"/>
    <property type="molecule type" value="Genomic_DNA"/>
</dbReference>
<dbReference type="Proteomes" id="UP000011668">
    <property type="component" value="Unassembled WGS sequence"/>
</dbReference>
<protein>
    <submittedName>
        <fullName evidence="2">Uncharacterized protein</fullName>
    </submittedName>
</protein>
<proteinExistence type="predicted"/>
<evidence type="ECO:0000256" key="1">
    <source>
        <dbReference type="SAM" id="MobiDB-lite"/>
    </source>
</evidence>